<accession>A0A265N9N7</accession>
<organism evidence="1 2">
    <name type="scientific">Virgibacillus indicus</name>
    <dbReference type="NCBI Taxonomy" id="2024554"/>
    <lineage>
        <taxon>Bacteria</taxon>
        <taxon>Bacillati</taxon>
        <taxon>Bacillota</taxon>
        <taxon>Bacilli</taxon>
        <taxon>Bacillales</taxon>
        <taxon>Bacillaceae</taxon>
        <taxon>Virgibacillus</taxon>
    </lineage>
</organism>
<evidence type="ECO:0000313" key="1">
    <source>
        <dbReference type="EMBL" id="OZU88547.1"/>
    </source>
</evidence>
<dbReference type="Proteomes" id="UP000216498">
    <property type="component" value="Unassembled WGS sequence"/>
</dbReference>
<comment type="caution">
    <text evidence="1">The sequence shown here is derived from an EMBL/GenBank/DDBJ whole genome shotgun (WGS) entry which is preliminary data.</text>
</comment>
<sequence>MESIILLLILIIHRYVTFEKGFAHILWKFNVDYVTAIFPVEIMWPFIFRFGTEVVYSRHSPASAAKSGIGKLSAAISSLT</sequence>
<evidence type="ECO:0000313" key="2">
    <source>
        <dbReference type="Proteomes" id="UP000216498"/>
    </source>
</evidence>
<protein>
    <submittedName>
        <fullName evidence="1">Uncharacterized protein</fullName>
    </submittedName>
</protein>
<keyword evidence="2" id="KW-1185">Reference proteome</keyword>
<dbReference type="AlphaFoldDB" id="A0A265N9N7"/>
<dbReference type="EMBL" id="NPMS01000004">
    <property type="protein sequence ID" value="OZU88547.1"/>
    <property type="molecule type" value="Genomic_DNA"/>
</dbReference>
<name>A0A265N9N7_9BACI</name>
<reference evidence="1 2" key="1">
    <citation type="submission" date="2017-08" db="EMBL/GenBank/DDBJ databases">
        <title>Virgibacillus indicus sp. nov. and Virgibacillus profoundi sp. nov, two moderately halophilic bacteria isolated from marine sediment by using the Microfluidic Streak Plate.</title>
        <authorList>
            <person name="Xu B."/>
            <person name="Hu B."/>
            <person name="Wang J."/>
            <person name="Zhu Y."/>
            <person name="Huang L."/>
            <person name="Du W."/>
            <person name="Huang Y."/>
        </authorList>
    </citation>
    <scope>NUCLEOTIDE SEQUENCE [LARGE SCALE GENOMIC DNA]</scope>
    <source>
        <strain evidence="1 2">IO3-P2-C2</strain>
    </source>
</reference>
<proteinExistence type="predicted"/>
<gene>
    <name evidence="1" type="ORF">CIL03_09595</name>
</gene>